<dbReference type="PROSITE" id="PS51352">
    <property type="entry name" value="THIOREDOXIN_2"/>
    <property type="match status" value="1"/>
</dbReference>
<dbReference type="PANTHER" id="PTHR42852:SF13">
    <property type="entry name" value="PROTEIN DIPZ"/>
    <property type="match status" value="1"/>
</dbReference>
<dbReference type="CDD" id="cd02966">
    <property type="entry name" value="TlpA_like_family"/>
    <property type="match status" value="1"/>
</dbReference>
<dbReference type="InterPro" id="IPR050553">
    <property type="entry name" value="Thioredoxin_ResA/DsbE_sf"/>
</dbReference>
<name>A0ABP9C7T5_9GAMM</name>
<dbReference type="EMBL" id="BAABJE010000029">
    <property type="protein sequence ID" value="GAA4806132.1"/>
    <property type="molecule type" value="Genomic_DNA"/>
</dbReference>
<dbReference type="SUPFAM" id="SSF52833">
    <property type="entry name" value="Thioredoxin-like"/>
    <property type="match status" value="1"/>
</dbReference>
<feature type="domain" description="Thioredoxin" evidence="1">
    <location>
        <begin position="58"/>
        <end position="200"/>
    </location>
</feature>
<dbReference type="PANTHER" id="PTHR42852">
    <property type="entry name" value="THIOL:DISULFIDE INTERCHANGE PROTEIN DSBE"/>
    <property type="match status" value="1"/>
</dbReference>
<comment type="caution">
    <text evidence="2">The sequence shown here is derived from an EMBL/GenBank/DDBJ whole genome shotgun (WGS) entry which is preliminary data.</text>
</comment>
<accession>A0ABP9C7T5</accession>
<reference evidence="3" key="1">
    <citation type="journal article" date="2019" name="Int. J. Syst. Evol. Microbiol.">
        <title>The Global Catalogue of Microorganisms (GCM) 10K type strain sequencing project: providing services to taxonomists for standard genome sequencing and annotation.</title>
        <authorList>
            <consortium name="The Broad Institute Genomics Platform"/>
            <consortium name="The Broad Institute Genome Sequencing Center for Infectious Disease"/>
            <person name="Wu L."/>
            <person name="Ma J."/>
        </authorList>
    </citation>
    <scope>NUCLEOTIDE SEQUENCE [LARGE SCALE GENOMIC DNA]</scope>
    <source>
        <strain evidence="3">JCM 18204</strain>
    </source>
</reference>
<dbReference type="Gene3D" id="3.40.30.10">
    <property type="entry name" value="Glutaredoxin"/>
    <property type="match status" value="1"/>
</dbReference>
<dbReference type="InterPro" id="IPR013740">
    <property type="entry name" value="Redoxin"/>
</dbReference>
<dbReference type="InterPro" id="IPR013766">
    <property type="entry name" value="Thioredoxin_domain"/>
</dbReference>
<evidence type="ECO:0000259" key="1">
    <source>
        <dbReference type="PROSITE" id="PS51352"/>
    </source>
</evidence>
<dbReference type="Proteomes" id="UP001499959">
    <property type="component" value="Unassembled WGS sequence"/>
</dbReference>
<dbReference type="Pfam" id="PF08534">
    <property type="entry name" value="Redoxin"/>
    <property type="match status" value="1"/>
</dbReference>
<sequence length="200" mass="20859">MNTRVVLIVALLAAALGAIAGLLVSGPGPLWRSALGQKLLQGAIEADAPPPPAGVPVVREGDLLPPLRLRNLDGRTTDVPGAWPGRPLLINVWASWCGPCIEEMPELQRFAATQGTDGVQVIGIALDEPDAVRAFLTRVPVGYPILIDAPGPADAGVRLGNVRGVLPYSVLIGTDGRVLKRRIGPFVPGELEAFAAAARP</sequence>
<evidence type="ECO:0000313" key="3">
    <source>
        <dbReference type="Proteomes" id="UP001499959"/>
    </source>
</evidence>
<protein>
    <submittedName>
        <fullName evidence="2">TlpA disulfide reductase family protein</fullName>
    </submittedName>
</protein>
<gene>
    <name evidence="2" type="ORF">GCM10023307_35850</name>
</gene>
<keyword evidence="3" id="KW-1185">Reference proteome</keyword>
<organism evidence="2 3">
    <name type="scientific">Lysobacter hankyongensis</name>
    <dbReference type="NCBI Taxonomy" id="1176535"/>
    <lineage>
        <taxon>Bacteria</taxon>
        <taxon>Pseudomonadati</taxon>
        <taxon>Pseudomonadota</taxon>
        <taxon>Gammaproteobacteria</taxon>
        <taxon>Lysobacterales</taxon>
        <taxon>Lysobacteraceae</taxon>
        <taxon>Lysobacter</taxon>
    </lineage>
</organism>
<proteinExistence type="predicted"/>
<dbReference type="RefSeq" id="WP_345304745.1">
    <property type="nucleotide sequence ID" value="NZ_BAABJE010000029.1"/>
</dbReference>
<dbReference type="InterPro" id="IPR036249">
    <property type="entry name" value="Thioredoxin-like_sf"/>
</dbReference>
<evidence type="ECO:0000313" key="2">
    <source>
        <dbReference type="EMBL" id="GAA4806132.1"/>
    </source>
</evidence>